<protein>
    <submittedName>
        <fullName evidence="4">LysM peptidoglycan-binding domain-containing protein</fullName>
    </submittedName>
</protein>
<reference evidence="4" key="2">
    <citation type="submission" date="2021-04" db="EMBL/GenBank/DDBJ databases">
        <authorList>
            <person name="Gilroy R."/>
        </authorList>
    </citation>
    <scope>NUCLEOTIDE SEQUENCE</scope>
    <source>
        <strain evidence="4">ChiGjej4B4-7305</strain>
    </source>
</reference>
<dbReference type="PANTHER" id="PTHR34700">
    <property type="entry name" value="POTASSIUM BINDING PROTEIN KBP"/>
    <property type="match status" value="1"/>
</dbReference>
<dbReference type="InterPro" id="IPR018392">
    <property type="entry name" value="LysM"/>
</dbReference>
<feature type="domain" description="LysM" evidence="3">
    <location>
        <begin position="190"/>
        <end position="247"/>
    </location>
</feature>
<comment type="caution">
    <text evidence="4">The sequence shown here is derived from an EMBL/GenBank/DDBJ whole genome shotgun (WGS) entry which is preliminary data.</text>
</comment>
<proteinExistence type="predicted"/>
<evidence type="ECO:0000313" key="5">
    <source>
        <dbReference type="Proteomes" id="UP000824037"/>
    </source>
</evidence>
<evidence type="ECO:0000256" key="2">
    <source>
        <dbReference type="SAM" id="Phobius"/>
    </source>
</evidence>
<keyword evidence="2" id="KW-1133">Transmembrane helix</keyword>
<dbReference type="Pfam" id="PF01476">
    <property type="entry name" value="LysM"/>
    <property type="match status" value="1"/>
</dbReference>
<sequence>MALTAPTRRGTGAARDLGLGLAATAATVVLSLLLVRSALGVASALPVSAAAPATALDALLIAAVTGLGALVAAWYAISAAVGTCCALLRVVGSTWRVGELFLRRRGAPGIARLVGAGTGAVLTAGLVLAPAQAEPPEPTPDPPVAEDLTWASAAAGPEDAPPTEADTSDPEQPTASAEAPGGHNASAESDEYVVQPGDTLWAIAAAHLGDDASAAQIARSWPAWYEANRTSIGSDPDLILPGTRLHPPD</sequence>
<feature type="region of interest" description="Disordered" evidence="1">
    <location>
        <begin position="154"/>
        <end position="188"/>
    </location>
</feature>
<reference evidence="4" key="1">
    <citation type="journal article" date="2021" name="PeerJ">
        <title>Extensive microbial diversity within the chicken gut microbiome revealed by metagenomics and culture.</title>
        <authorList>
            <person name="Gilroy R."/>
            <person name="Ravi A."/>
            <person name="Getino M."/>
            <person name="Pursley I."/>
            <person name="Horton D.L."/>
            <person name="Alikhan N.F."/>
            <person name="Baker D."/>
            <person name="Gharbi K."/>
            <person name="Hall N."/>
            <person name="Watson M."/>
            <person name="Adriaenssens E.M."/>
            <person name="Foster-Nyarko E."/>
            <person name="Jarju S."/>
            <person name="Secka A."/>
            <person name="Antonio M."/>
            <person name="Oren A."/>
            <person name="Chaudhuri R.R."/>
            <person name="La Ragione R."/>
            <person name="Hildebrand F."/>
            <person name="Pallen M.J."/>
        </authorList>
    </citation>
    <scope>NUCLEOTIDE SEQUENCE</scope>
    <source>
        <strain evidence="4">ChiGjej4B4-7305</strain>
    </source>
</reference>
<keyword evidence="2" id="KW-0472">Membrane</keyword>
<keyword evidence="2" id="KW-0812">Transmembrane</keyword>
<dbReference type="Proteomes" id="UP000824037">
    <property type="component" value="Unassembled WGS sequence"/>
</dbReference>
<dbReference type="EMBL" id="DXBY01000183">
    <property type="protein sequence ID" value="HIZ36275.1"/>
    <property type="molecule type" value="Genomic_DNA"/>
</dbReference>
<dbReference type="CDD" id="cd00118">
    <property type="entry name" value="LysM"/>
    <property type="match status" value="1"/>
</dbReference>
<dbReference type="PROSITE" id="PS51782">
    <property type="entry name" value="LYSM"/>
    <property type="match status" value="1"/>
</dbReference>
<feature type="transmembrane region" description="Helical" evidence="2">
    <location>
        <begin position="60"/>
        <end position="88"/>
    </location>
</feature>
<organism evidence="4 5">
    <name type="scientific">Candidatus Ruania gallistercoris</name>
    <dbReference type="NCBI Taxonomy" id="2838746"/>
    <lineage>
        <taxon>Bacteria</taxon>
        <taxon>Bacillati</taxon>
        <taxon>Actinomycetota</taxon>
        <taxon>Actinomycetes</taxon>
        <taxon>Micrococcales</taxon>
        <taxon>Ruaniaceae</taxon>
        <taxon>Ruania</taxon>
    </lineage>
</organism>
<name>A0A9D2J443_9MICO</name>
<evidence type="ECO:0000313" key="4">
    <source>
        <dbReference type="EMBL" id="HIZ36275.1"/>
    </source>
</evidence>
<evidence type="ECO:0000259" key="3">
    <source>
        <dbReference type="PROSITE" id="PS51782"/>
    </source>
</evidence>
<dbReference type="Gene3D" id="3.10.350.10">
    <property type="entry name" value="LysM domain"/>
    <property type="match status" value="1"/>
</dbReference>
<dbReference type="InterPro" id="IPR036779">
    <property type="entry name" value="LysM_dom_sf"/>
</dbReference>
<gene>
    <name evidence="4" type="ORF">H9815_10895</name>
</gene>
<dbReference type="InterPro" id="IPR052196">
    <property type="entry name" value="Bact_Kbp"/>
</dbReference>
<dbReference type="AlphaFoldDB" id="A0A9D2J443"/>
<accession>A0A9D2J443</accession>
<evidence type="ECO:0000256" key="1">
    <source>
        <dbReference type="SAM" id="MobiDB-lite"/>
    </source>
</evidence>
<dbReference type="PANTHER" id="PTHR34700:SF4">
    <property type="entry name" value="PHAGE-LIKE ELEMENT PBSX PROTEIN XKDP"/>
    <property type="match status" value="1"/>
</dbReference>